<dbReference type="Pfam" id="PF02585">
    <property type="entry name" value="PIG-L"/>
    <property type="match status" value="1"/>
</dbReference>
<keyword evidence="2" id="KW-0479">Metal-binding</keyword>
<name>A0A0W1KJI5_9ACTO</name>
<dbReference type="GO" id="GO:0016811">
    <property type="term" value="F:hydrolase activity, acting on carbon-nitrogen (but not peptide) bonds, in linear amides"/>
    <property type="evidence" value="ECO:0007669"/>
    <property type="project" value="TreeGrafter"/>
</dbReference>
<feature type="compositionally biased region" description="Basic and acidic residues" evidence="3">
    <location>
        <begin position="1"/>
        <end position="18"/>
    </location>
</feature>
<comment type="catalytic activity">
    <reaction evidence="2">
        <text>mycothiol S-conjugate + H2O = an N-acetyl-L-cysteine-S-conjugate + 1D-myo-inositol 2-amino-2-deoxy-alpha-D-glucopyranoside</text>
        <dbReference type="Rhea" id="RHEA:36543"/>
        <dbReference type="ChEBI" id="CHEBI:15377"/>
        <dbReference type="ChEBI" id="CHEBI:58718"/>
        <dbReference type="ChEBI" id="CHEBI:58886"/>
        <dbReference type="ChEBI" id="CHEBI:59633"/>
        <dbReference type="EC" id="3.5.1.115"/>
    </reaction>
</comment>
<evidence type="ECO:0000313" key="4">
    <source>
        <dbReference type="EMBL" id="KTF03705.1"/>
    </source>
</evidence>
<comment type="caution">
    <text evidence="4">The sequence shown here is derived from an EMBL/GenBank/DDBJ whole genome shotgun (WGS) entry which is preliminary data.</text>
</comment>
<dbReference type="EMBL" id="LNIZ01000007">
    <property type="protein sequence ID" value="KTF03705.1"/>
    <property type="molecule type" value="Genomic_DNA"/>
</dbReference>
<feature type="binding site" evidence="2">
    <location>
        <position position="12"/>
    </location>
    <ligand>
        <name>Zn(2+)</name>
        <dbReference type="ChEBI" id="CHEBI:29105"/>
    </ligand>
</feature>
<keyword evidence="5" id="KW-1185">Reference proteome</keyword>
<feature type="region of interest" description="Disordered" evidence="3">
    <location>
        <begin position="1"/>
        <end position="23"/>
    </location>
</feature>
<evidence type="ECO:0000256" key="2">
    <source>
        <dbReference type="HAMAP-Rule" id="MF_01482"/>
    </source>
</evidence>
<proteinExistence type="inferred from homology"/>
<dbReference type="HAMAP" id="MF_01482">
    <property type="entry name" value="Mca"/>
    <property type="match status" value="1"/>
</dbReference>
<dbReference type="PATRIC" id="fig|59561.3.peg.1487"/>
<comment type="subunit">
    <text evidence="2">Monomer.</text>
</comment>
<keyword evidence="1 2" id="KW-0862">Zinc</keyword>
<dbReference type="SUPFAM" id="SSF102588">
    <property type="entry name" value="LmbE-like"/>
    <property type="match status" value="1"/>
</dbReference>
<dbReference type="GO" id="GO:0010126">
    <property type="term" value="P:mycothiol metabolic process"/>
    <property type="evidence" value="ECO:0007669"/>
    <property type="project" value="UniProtKB-UniRule"/>
</dbReference>
<evidence type="ECO:0000256" key="3">
    <source>
        <dbReference type="SAM" id="MobiDB-lite"/>
    </source>
</evidence>
<sequence length="289" mass="31690">MAERRLMAVHAHPDDESSKGAGTMAKYAKHGRVRVVTCTGGERGDILNPRLFNDADLAANLPAARREEMARAAEALGIEHVWLGFIDSGLPEGDPLPALDPGCFAMAPLDVVVGALVRQIREFKPQVLLTYNENGGYPHPDHIRTHVASIMAVAAAHDPQAYPEAGEPWQVSKVYYDVMFNRPRIEAFDSALRAAGQDSPFEGWLARDTVALQPSARVDVADFFPQRDAALLAHASQIDPDGFFFAMPRELEAKIWPWEEYVLALTTVGHAAGVETDLFERVPGVELVE</sequence>
<comment type="function">
    <text evidence="2">A mycothiol (MSH, N-acetylcysteinyl-glucosaminyl-inositol) S-conjugate amidase, it recycles conjugated MSH to the N-acetyl cysteine conjugate (AcCys S-conjugate, a mercapturic acid) and the MSH precursor. Involved in MSH-dependent detoxification of a number of alkylating agents and antibiotics.</text>
</comment>
<organism evidence="4 5">
    <name type="scientific">Trueperella bernardiae</name>
    <dbReference type="NCBI Taxonomy" id="59561"/>
    <lineage>
        <taxon>Bacteria</taxon>
        <taxon>Bacillati</taxon>
        <taxon>Actinomycetota</taxon>
        <taxon>Actinomycetes</taxon>
        <taxon>Actinomycetales</taxon>
        <taxon>Actinomycetaceae</taxon>
        <taxon>Trueperella</taxon>
    </lineage>
</organism>
<dbReference type="OrthoDB" id="158614at2"/>
<dbReference type="InterPro" id="IPR024078">
    <property type="entry name" value="LmbE-like_dom_sf"/>
</dbReference>
<dbReference type="GO" id="GO:0008270">
    <property type="term" value="F:zinc ion binding"/>
    <property type="evidence" value="ECO:0007669"/>
    <property type="project" value="UniProtKB-UniRule"/>
</dbReference>
<dbReference type="RefSeq" id="WP_062614017.1">
    <property type="nucleotide sequence ID" value="NZ_LNIZ01000007.1"/>
</dbReference>
<comment type="similarity">
    <text evidence="2">Belongs to the MshB deacetylase family. Mca subfamily.</text>
</comment>
<dbReference type="InterPro" id="IPR017811">
    <property type="entry name" value="Mca"/>
</dbReference>
<dbReference type="EC" id="3.5.1.115" evidence="2"/>
<dbReference type="GO" id="GO:0010127">
    <property type="term" value="P:mycothiol-dependent detoxification"/>
    <property type="evidence" value="ECO:0007669"/>
    <property type="project" value="UniProtKB-UniRule"/>
</dbReference>
<protein>
    <recommendedName>
        <fullName evidence="2">Mycothiol S-conjugate amidase</fullName>
        <ecNumber evidence="2">3.5.1.115</ecNumber>
    </recommendedName>
</protein>
<feature type="binding site" evidence="2">
    <location>
        <position position="142"/>
    </location>
    <ligand>
        <name>Zn(2+)</name>
        <dbReference type="ChEBI" id="CHEBI:29105"/>
    </ligand>
</feature>
<dbReference type="Proteomes" id="UP000054404">
    <property type="component" value="Unassembled WGS sequence"/>
</dbReference>
<comment type="cofactor">
    <cofactor evidence="2">
        <name>Zn(2+)</name>
        <dbReference type="ChEBI" id="CHEBI:29105"/>
    </cofactor>
    <text evidence="2">Binds 1 zinc ion per subunit.</text>
</comment>
<evidence type="ECO:0000256" key="1">
    <source>
        <dbReference type="ARBA" id="ARBA00022833"/>
    </source>
</evidence>
<feature type="binding site" evidence="2">
    <location>
        <position position="15"/>
    </location>
    <ligand>
        <name>Zn(2+)</name>
        <dbReference type="ChEBI" id="CHEBI:29105"/>
    </ligand>
</feature>
<keyword evidence="2 4" id="KW-0378">Hydrolase</keyword>
<dbReference type="AlphaFoldDB" id="A0A0W1KJI5"/>
<dbReference type="InterPro" id="IPR003737">
    <property type="entry name" value="GlcNAc_PI_deacetylase-related"/>
</dbReference>
<reference evidence="4 5" key="1">
    <citation type="submission" date="2015-11" db="EMBL/GenBank/DDBJ databases">
        <title>Draft Genome Sequence of the Type Strain Trueperella bernardiae LCDC 89-0504T, Isolated from Blood Culture.</title>
        <authorList>
            <person name="Bernier A.-M."/>
            <person name="Bernard K."/>
        </authorList>
    </citation>
    <scope>NUCLEOTIDE SEQUENCE [LARGE SCALE GENOMIC DNA]</scope>
    <source>
        <strain evidence="4 5">LCDC 89-0504</strain>
    </source>
</reference>
<dbReference type="STRING" id="59561.AQZ59_01495"/>
<accession>A0A0W1KJI5</accession>
<dbReference type="PANTHER" id="PTHR12993">
    <property type="entry name" value="N-ACETYLGLUCOSAMINYL-PHOSPHATIDYLINOSITOL DE-N-ACETYLASE-RELATED"/>
    <property type="match status" value="1"/>
</dbReference>
<evidence type="ECO:0000313" key="5">
    <source>
        <dbReference type="Proteomes" id="UP000054404"/>
    </source>
</evidence>
<dbReference type="PANTHER" id="PTHR12993:SF11">
    <property type="entry name" value="N-ACETYLGLUCOSAMINYL-PHOSPHATIDYLINOSITOL DE-N-ACETYLASE"/>
    <property type="match status" value="1"/>
</dbReference>
<gene>
    <name evidence="2 4" type="primary">mca</name>
    <name evidence="4" type="ORF">AQZ59_01495</name>
</gene>
<dbReference type="Gene3D" id="3.40.50.10320">
    <property type="entry name" value="LmbE-like"/>
    <property type="match status" value="1"/>
</dbReference>
<dbReference type="NCBIfam" id="TIGR03446">
    <property type="entry name" value="mycothiol_Mca"/>
    <property type="match status" value="1"/>
</dbReference>